<evidence type="ECO:0000256" key="4">
    <source>
        <dbReference type="ARBA" id="ARBA00019403"/>
    </source>
</evidence>
<keyword evidence="10" id="KW-0411">Iron-sulfur</keyword>
<protein>
    <recommendedName>
        <fullName evidence="4">Type-4 uracil-DNA glycosylase</fullName>
        <ecNumber evidence="3">3.2.2.27</ecNumber>
    </recommendedName>
</protein>
<keyword evidence="6" id="KW-0479">Metal-binding</keyword>
<evidence type="ECO:0000256" key="6">
    <source>
        <dbReference type="ARBA" id="ARBA00022723"/>
    </source>
</evidence>
<evidence type="ECO:0000256" key="1">
    <source>
        <dbReference type="ARBA" id="ARBA00001400"/>
    </source>
</evidence>
<gene>
    <name evidence="14" type="ORF">BCM14_2078</name>
</gene>
<dbReference type="GO" id="GO:0004844">
    <property type="term" value="F:uracil DNA N-glycosylase activity"/>
    <property type="evidence" value="ECO:0007669"/>
    <property type="project" value="UniProtKB-EC"/>
</dbReference>
<dbReference type="EMBL" id="PVTV01000014">
    <property type="protein sequence ID" value="PRY97618.1"/>
    <property type="molecule type" value="Genomic_DNA"/>
</dbReference>
<dbReference type="PANTHER" id="PTHR33693:SF1">
    <property type="entry name" value="TYPE-4 URACIL-DNA GLYCOSYLASE"/>
    <property type="match status" value="1"/>
</dbReference>
<name>A0A2T0XF91_9BURK</name>
<reference evidence="14 15" key="1">
    <citation type="submission" date="2018-03" db="EMBL/GenBank/DDBJ databases">
        <title>Genomic Encyclopedia of Type Strains, Phase III (KMG-III): the genomes of soil and plant-associated and newly described type strains.</title>
        <authorList>
            <person name="Whitman W."/>
        </authorList>
    </citation>
    <scope>NUCLEOTIDE SEQUENCE [LARGE SCALE GENOMIC DNA]</scope>
    <source>
        <strain evidence="14 15">MWH-P2sevCIIIb</strain>
    </source>
</reference>
<dbReference type="InterPro" id="IPR005273">
    <property type="entry name" value="Ura-DNA_glyco_family4"/>
</dbReference>
<evidence type="ECO:0000313" key="14">
    <source>
        <dbReference type="EMBL" id="PRY97618.1"/>
    </source>
</evidence>
<dbReference type="GO" id="GO:0046872">
    <property type="term" value="F:metal ion binding"/>
    <property type="evidence" value="ECO:0007669"/>
    <property type="project" value="UniProtKB-KW"/>
</dbReference>
<evidence type="ECO:0000313" key="15">
    <source>
        <dbReference type="Proteomes" id="UP000238308"/>
    </source>
</evidence>
<comment type="caution">
    <text evidence="14">The sequence shown here is derived from an EMBL/GenBank/DDBJ whole genome shotgun (WGS) entry which is preliminary data.</text>
</comment>
<keyword evidence="8" id="KW-0378">Hydrolase</keyword>
<dbReference type="InterPro" id="IPR036895">
    <property type="entry name" value="Uracil-DNA_glycosylase-like_sf"/>
</dbReference>
<dbReference type="OrthoDB" id="5290748at2"/>
<dbReference type="SUPFAM" id="SSF52141">
    <property type="entry name" value="Uracil-DNA glycosylase-like"/>
    <property type="match status" value="1"/>
</dbReference>
<dbReference type="CDD" id="cd10030">
    <property type="entry name" value="UDG-F4_TTUDGA_SPO1dp_like"/>
    <property type="match status" value="1"/>
</dbReference>
<keyword evidence="15" id="KW-1185">Reference proteome</keyword>
<dbReference type="RefSeq" id="WP_106227921.1">
    <property type="nucleotide sequence ID" value="NZ_PVTV01000014.1"/>
</dbReference>
<evidence type="ECO:0000259" key="13">
    <source>
        <dbReference type="SMART" id="SM00986"/>
    </source>
</evidence>
<dbReference type="Gene3D" id="3.40.470.10">
    <property type="entry name" value="Uracil-DNA glycosylase-like domain"/>
    <property type="match status" value="1"/>
</dbReference>
<dbReference type="GO" id="GO:0051539">
    <property type="term" value="F:4 iron, 4 sulfur cluster binding"/>
    <property type="evidence" value="ECO:0007669"/>
    <property type="project" value="UniProtKB-KW"/>
</dbReference>
<organism evidence="14 15">
    <name type="scientific">Jezberella montanilacus</name>
    <dbReference type="NCBI Taxonomy" id="323426"/>
    <lineage>
        <taxon>Bacteria</taxon>
        <taxon>Pseudomonadati</taxon>
        <taxon>Pseudomonadota</taxon>
        <taxon>Betaproteobacteria</taxon>
        <taxon>Burkholderiales</taxon>
        <taxon>Alcaligenaceae</taxon>
        <taxon>Jezberella</taxon>
    </lineage>
</organism>
<proteinExistence type="inferred from homology"/>
<evidence type="ECO:0000256" key="2">
    <source>
        <dbReference type="ARBA" id="ARBA00006521"/>
    </source>
</evidence>
<evidence type="ECO:0000256" key="9">
    <source>
        <dbReference type="ARBA" id="ARBA00023004"/>
    </source>
</evidence>
<dbReference type="GO" id="GO:0006281">
    <property type="term" value="P:DNA repair"/>
    <property type="evidence" value="ECO:0007669"/>
    <property type="project" value="UniProtKB-KW"/>
</dbReference>
<keyword evidence="11" id="KW-0234">DNA repair</keyword>
<dbReference type="Proteomes" id="UP000238308">
    <property type="component" value="Unassembled WGS sequence"/>
</dbReference>
<comment type="catalytic activity">
    <reaction evidence="1">
        <text>Hydrolyzes single-stranded DNA or mismatched double-stranded DNA and polynucleotides, releasing free uracil.</text>
        <dbReference type="EC" id="3.2.2.27"/>
    </reaction>
</comment>
<keyword evidence="9" id="KW-0408">Iron</keyword>
<evidence type="ECO:0000256" key="5">
    <source>
        <dbReference type="ARBA" id="ARBA00022485"/>
    </source>
</evidence>
<keyword evidence="7" id="KW-0227">DNA damage</keyword>
<dbReference type="InterPro" id="IPR005122">
    <property type="entry name" value="Uracil-DNA_glycosylase-like"/>
</dbReference>
<evidence type="ECO:0000256" key="7">
    <source>
        <dbReference type="ARBA" id="ARBA00022763"/>
    </source>
</evidence>
<accession>A0A2T0XF91</accession>
<dbReference type="Pfam" id="PF03167">
    <property type="entry name" value="UDG"/>
    <property type="match status" value="1"/>
</dbReference>
<evidence type="ECO:0000256" key="10">
    <source>
        <dbReference type="ARBA" id="ARBA00023014"/>
    </source>
</evidence>
<dbReference type="SMART" id="SM00987">
    <property type="entry name" value="UreE_C"/>
    <property type="match status" value="1"/>
</dbReference>
<evidence type="ECO:0000256" key="8">
    <source>
        <dbReference type="ARBA" id="ARBA00022801"/>
    </source>
</evidence>
<keyword evidence="5" id="KW-0004">4Fe-4S</keyword>
<dbReference type="NCBIfam" id="TIGR00758">
    <property type="entry name" value="UDG_fam4"/>
    <property type="match status" value="1"/>
</dbReference>
<feature type="domain" description="Uracil-DNA glycosylase-like" evidence="13">
    <location>
        <begin position="101"/>
        <end position="252"/>
    </location>
</feature>
<dbReference type="SMART" id="SM00986">
    <property type="entry name" value="UDG"/>
    <property type="match status" value="1"/>
</dbReference>
<dbReference type="PANTHER" id="PTHR33693">
    <property type="entry name" value="TYPE-5 URACIL-DNA GLYCOSYLASE"/>
    <property type="match status" value="1"/>
</dbReference>
<dbReference type="AlphaFoldDB" id="A0A2T0XF91"/>
<evidence type="ECO:0000256" key="11">
    <source>
        <dbReference type="ARBA" id="ARBA00023204"/>
    </source>
</evidence>
<sequence length="255" mass="27911">MMAANLNTKSTVSALQMAWLRELGIEKPWLPEPTQTKNPAASDAPVQRPTELNLSRPLVKSPVVTTAQSSGGSLDTMAALGEVVTQCQACGLCQEREQVVVGAGDLQPELMIIGEAPADHEDRQGKPFVGKPGQLLDNMLRAIGRDRASRVYLTNAIKCRPSGNRSPRPEELAACRPFLVQQIALLRPKALLLLGRFAAHSLLGGEDSLQALRDKAIIYRSEGLEIPVVVTYNPSYLLRRPEEKASVWFDLQRLL</sequence>
<evidence type="ECO:0000256" key="12">
    <source>
        <dbReference type="SAM" id="MobiDB-lite"/>
    </source>
</evidence>
<feature type="region of interest" description="Disordered" evidence="12">
    <location>
        <begin position="30"/>
        <end position="49"/>
    </location>
</feature>
<comment type="similarity">
    <text evidence="2">Belongs to the uracil-DNA glycosylase (UDG) superfamily. Type 4 (UDGa) family.</text>
</comment>
<evidence type="ECO:0000256" key="3">
    <source>
        <dbReference type="ARBA" id="ARBA00012030"/>
    </source>
</evidence>
<dbReference type="EC" id="3.2.2.27" evidence="3"/>
<dbReference type="InterPro" id="IPR051536">
    <property type="entry name" value="UDG_Type-4/5"/>
</dbReference>